<dbReference type="InterPro" id="IPR015943">
    <property type="entry name" value="WD40/YVTN_repeat-like_dom_sf"/>
</dbReference>
<proteinExistence type="predicted"/>
<dbReference type="Proteomes" id="UP000663828">
    <property type="component" value="Unassembled WGS sequence"/>
</dbReference>
<dbReference type="Gene3D" id="2.130.10.10">
    <property type="entry name" value="YVTN repeat-like/Quinoprotein amine dehydrogenase"/>
    <property type="match status" value="1"/>
</dbReference>
<dbReference type="OrthoDB" id="10012936at2759"/>
<dbReference type="AlphaFoldDB" id="A0A816BKH6"/>
<evidence type="ECO:0000313" key="3">
    <source>
        <dbReference type="Proteomes" id="UP000663828"/>
    </source>
</evidence>
<keyword evidence="3" id="KW-1185">Reference proteome</keyword>
<name>A0A816BKH6_ADIRI</name>
<dbReference type="Proteomes" id="UP000663852">
    <property type="component" value="Unassembled WGS sequence"/>
</dbReference>
<dbReference type="EMBL" id="CAJNOR010007163">
    <property type="protein sequence ID" value="CAF1611979.1"/>
    <property type="molecule type" value="Genomic_DNA"/>
</dbReference>
<organism evidence="2 3">
    <name type="scientific">Adineta ricciae</name>
    <name type="common">Rotifer</name>
    <dbReference type="NCBI Taxonomy" id="249248"/>
    <lineage>
        <taxon>Eukaryota</taxon>
        <taxon>Metazoa</taxon>
        <taxon>Spiralia</taxon>
        <taxon>Gnathifera</taxon>
        <taxon>Rotifera</taxon>
        <taxon>Eurotatoria</taxon>
        <taxon>Bdelloidea</taxon>
        <taxon>Adinetida</taxon>
        <taxon>Adinetidae</taxon>
        <taxon>Adineta</taxon>
    </lineage>
</organism>
<evidence type="ECO:0000313" key="1">
    <source>
        <dbReference type="EMBL" id="CAF1536409.1"/>
    </source>
</evidence>
<evidence type="ECO:0000313" key="2">
    <source>
        <dbReference type="EMBL" id="CAF1611979.1"/>
    </source>
</evidence>
<gene>
    <name evidence="1" type="ORF">EDS130_LOCUS44982</name>
    <name evidence="2" type="ORF">XAT740_LOCUS49021</name>
</gene>
<sequence length="379" mass="41925">MQALFASAPVQWPTFGGNTAHTGFIPIDLNIEQVMDVNKLVWTRNLTTELSYSTIFANTLLVTSTNSFTNVSKLFVLNALTGYMIHTINLTAADSNEPAIGRYEYMAYVQTIGTVRGIYLQAINLITGDIQWTAVADTQGSKYPYGTTPGSKYIYMPGGVYNEELYAVDPYNGSIIYRAQVFPRTFACDWWTPTVYNKRIFIHSQPGQGTLGGFGEINPDTGPELWSIVLNNTWDGYSTYWEPVIMNDVALVSTRQESFSLQFHGLHVPPIVKGSFQDYTPSTDGVSAYFTCKDGIHQVLIRSGKLQRLFACKNCAGQPIVTNHHLIISSNGNGTIIFNKESGQISMQVEETGNLAVHPQAKILYIINSDTGMVVAYAI</sequence>
<reference evidence="2" key="1">
    <citation type="submission" date="2021-02" db="EMBL/GenBank/DDBJ databases">
        <authorList>
            <person name="Nowell W R."/>
        </authorList>
    </citation>
    <scope>NUCLEOTIDE SEQUENCE</scope>
</reference>
<dbReference type="EMBL" id="CAJNOJ010000970">
    <property type="protein sequence ID" value="CAF1536409.1"/>
    <property type="molecule type" value="Genomic_DNA"/>
</dbReference>
<protein>
    <submittedName>
        <fullName evidence="2">Uncharacterized protein</fullName>
    </submittedName>
</protein>
<comment type="caution">
    <text evidence="2">The sequence shown here is derived from an EMBL/GenBank/DDBJ whole genome shotgun (WGS) entry which is preliminary data.</text>
</comment>
<accession>A0A816BKH6</accession>
<dbReference type="InterPro" id="IPR011047">
    <property type="entry name" value="Quinoprotein_ADH-like_sf"/>
</dbReference>
<dbReference type="SUPFAM" id="SSF50998">
    <property type="entry name" value="Quinoprotein alcohol dehydrogenase-like"/>
    <property type="match status" value="1"/>
</dbReference>